<gene>
    <name evidence="1" type="ORF">M9H77_16894</name>
</gene>
<evidence type="ECO:0000313" key="1">
    <source>
        <dbReference type="EMBL" id="KAI5667041.1"/>
    </source>
</evidence>
<organism evidence="1 2">
    <name type="scientific">Catharanthus roseus</name>
    <name type="common">Madagascar periwinkle</name>
    <name type="synonym">Vinca rosea</name>
    <dbReference type="NCBI Taxonomy" id="4058"/>
    <lineage>
        <taxon>Eukaryota</taxon>
        <taxon>Viridiplantae</taxon>
        <taxon>Streptophyta</taxon>
        <taxon>Embryophyta</taxon>
        <taxon>Tracheophyta</taxon>
        <taxon>Spermatophyta</taxon>
        <taxon>Magnoliopsida</taxon>
        <taxon>eudicotyledons</taxon>
        <taxon>Gunneridae</taxon>
        <taxon>Pentapetalae</taxon>
        <taxon>asterids</taxon>
        <taxon>lamiids</taxon>
        <taxon>Gentianales</taxon>
        <taxon>Apocynaceae</taxon>
        <taxon>Rauvolfioideae</taxon>
        <taxon>Vinceae</taxon>
        <taxon>Catharanthinae</taxon>
        <taxon>Catharanthus</taxon>
    </lineage>
</organism>
<keyword evidence="2" id="KW-1185">Reference proteome</keyword>
<protein>
    <submittedName>
        <fullName evidence="1">Uncharacterized protein</fullName>
    </submittedName>
</protein>
<dbReference type="EMBL" id="CM044704">
    <property type="protein sequence ID" value="KAI5667041.1"/>
    <property type="molecule type" value="Genomic_DNA"/>
</dbReference>
<dbReference type="Proteomes" id="UP001060085">
    <property type="component" value="Linkage Group LG04"/>
</dbReference>
<evidence type="ECO:0000313" key="2">
    <source>
        <dbReference type="Proteomes" id="UP001060085"/>
    </source>
</evidence>
<proteinExistence type="predicted"/>
<reference evidence="2" key="1">
    <citation type="journal article" date="2023" name="Nat. Plants">
        <title>Single-cell RNA sequencing provides a high-resolution roadmap for understanding the multicellular compartmentation of specialized metabolism.</title>
        <authorList>
            <person name="Sun S."/>
            <person name="Shen X."/>
            <person name="Li Y."/>
            <person name="Li Y."/>
            <person name="Wang S."/>
            <person name="Li R."/>
            <person name="Zhang H."/>
            <person name="Shen G."/>
            <person name="Guo B."/>
            <person name="Wei J."/>
            <person name="Xu J."/>
            <person name="St-Pierre B."/>
            <person name="Chen S."/>
            <person name="Sun C."/>
        </authorList>
    </citation>
    <scope>NUCLEOTIDE SEQUENCE [LARGE SCALE GENOMIC DNA]</scope>
</reference>
<sequence length="118" mass="13629">MKKNKSTTNKAIELWLKKLEDAAIEADYLLDEFAYKVLRKKIDERKLLDKDRITDSFVDNAEIIGRNYDVEKVVSALITLENKKDLSVIGIVEMAGQGKTMLTQLVYGREEVTRKYKD</sequence>
<accession>A0ACC0B341</accession>
<comment type="caution">
    <text evidence="1">The sequence shown here is derived from an EMBL/GenBank/DDBJ whole genome shotgun (WGS) entry which is preliminary data.</text>
</comment>
<name>A0ACC0B341_CATRO</name>